<proteinExistence type="predicted"/>
<protein>
    <submittedName>
        <fullName evidence="2 3">Uncharacterized protein</fullName>
    </submittedName>
</protein>
<feature type="compositionally biased region" description="Polar residues" evidence="1">
    <location>
        <begin position="74"/>
        <end position="83"/>
    </location>
</feature>
<dbReference type="EnsemblMetazoa" id="ADAC003539-RA">
    <property type="protein sequence ID" value="ADAC003539-PA"/>
    <property type="gene ID" value="ADAC003539"/>
</dbReference>
<feature type="region of interest" description="Disordered" evidence="1">
    <location>
        <begin position="68"/>
        <end position="92"/>
    </location>
</feature>
<dbReference type="EMBL" id="ADMH02000904">
    <property type="protein sequence ID" value="ETN64709.1"/>
    <property type="molecule type" value="Genomic_DNA"/>
</dbReference>
<dbReference type="AlphaFoldDB" id="W5JPL7"/>
<dbReference type="HOGENOM" id="CLU_2415094_0_0_1"/>
<reference evidence="2" key="3">
    <citation type="journal article" date="2013" name="Nucleic Acids Res.">
        <title>The genome of Anopheles darlingi, the main neotropical malaria vector.</title>
        <authorList>
            <person name="Marinotti O."/>
            <person name="Cerqueira G.C."/>
            <person name="de Almeida L.G."/>
            <person name="Ferro M.I."/>
            <person name="Loreto E.L."/>
            <person name="Zaha A."/>
            <person name="Teixeira S.M."/>
            <person name="Wespiser A.R."/>
            <person name="Almeida E Silva A."/>
            <person name="Schlindwein A.D."/>
            <person name="Pacheco A.C."/>
            <person name="Silva A.L."/>
            <person name="Graveley B.R."/>
            <person name="Walenz B.P."/>
            <person name="Lima Bde A."/>
            <person name="Ribeiro C.A."/>
            <person name="Nunes-Silva C.G."/>
            <person name="de Carvalho C.R."/>
            <person name="Soares C.M."/>
            <person name="de Menezes C.B."/>
            <person name="Matiolli C."/>
            <person name="Caffrey D."/>
            <person name="Araujo D.A."/>
            <person name="de Oliveira D.M."/>
            <person name="Golenbock D."/>
            <person name="Grisard E.C."/>
            <person name="Fantinatti-Garboggini F."/>
            <person name="de Carvalho F.M."/>
            <person name="Barcellos F.G."/>
            <person name="Prosdocimi F."/>
            <person name="May G."/>
            <person name="Azevedo Junior G.M."/>
            <person name="Guimaraes G.M."/>
            <person name="Goldman G.H."/>
            <person name="Padilha I.Q."/>
            <person name="Batista Jda S."/>
            <person name="Ferro J.A."/>
            <person name="Ribeiro J.M."/>
            <person name="Fietto J.L."/>
            <person name="Dabbas K.M."/>
            <person name="Cerdeira L."/>
            <person name="Agnez-Lima L.F."/>
            <person name="Brocchi M."/>
            <person name="de Carvalho M.O."/>
            <person name="Teixeira Mde M."/>
            <person name="Diniz Maia Mde M."/>
            <person name="Goldman M.H."/>
            <person name="Cruz Schneider M.P."/>
            <person name="Felipe M.S."/>
            <person name="Hungria M."/>
            <person name="Nicolas M.F."/>
            <person name="Pereira M."/>
            <person name="Montes M.A."/>
            <person name="Cantao M.E."/>
            <person name="Vincentz M."/>
            <person name="Rafael M.S."/>
            <person name="Silverman N."/>
            <person name="Stoco P.H."/>
            <person name="Souza R.C."/>
            <person name="Vicentini R."/>
            <person name="Gazzinelli R.T."/>
            <person name="Neves Rde O."/>
            <person name="Silva R."/>
            <person name="Astolfi-Filho S."/>
            <person name="Maciel T.E."/>
            <person name="Urmenyi T.P."/>
            <person name="Tadei W.P."/>
            <person name="Camargo E.P."/>
            <person name="de Vasconcelos A.T."/>
        </authorList>
    </citation>
    <scope>NUCLEOTIDE SEQUENCE</scope>
</reference>
<evidence type="ECO:0000256" key="1">
    <source>
        <dbReference type="SAM" id="MobiDB-lite"/>
    </source>
</evidence>
<gene>
    <name evidence="2" type="ORF">AND_003539</name>
</gene>
<organism evidence="2">
    <name type="scientific">Anopheles darlingi</name>
    <name type="common">Mosquito</name>
    <dbReference type="NCBI Taxonomy" id="43151"/>
    <lineage>
        <taxon>Eukaryota</taxon>
        <taxon>Metazoa</taxon>
        <taxon>Ecdysozoa</taxon>
        <taxon>Arthropoda</taxon>
        <taxon>Hexapoda</taxon>
        <taxon>Insecta</taxon>
        <taxon>Pterygota</taxon>
        <taxon>Neoptera</taxon>
        <taxon>Endopterygota</taxon>
        <taxon>Diptera</taxon>
        <taxon>Nematocera</taxon>
        <taxon>Culicoidea</taxon>
        <taxon>Culicidae</taxon>
        <taxon>Anophelinae</taxon>
        <taxon>Anopheles</taxon>
    </lineage>
</organism>
<evidence type="ECO:0000313" key="4">
    <source>
        <dbReference type="Proteomes" id="UP000000673"/>
    </source>
</evidence>
<dbReference type="Proteomes" id="UP000000673">
    <property type="component" value="Unassembled WGS sequence"/>
</dbReference>
<reference evidence="2 4" key="1">
    <citation type="journal article" date="2010" name="BMC Genomics">
        <title>Combination of measures distinguishes pre-miRNAs from other stem-loops in the genome of the newly sequenced Anopheles darlingi.</title>
        <authorList>
            <person name="Mendes N.D."/>
            <person name="Freitas A.T."/>
            <person name="Vasconcelos A.T."/>
            <person name="Sagot M.F."/>
        </authorList>
    </citation>
    <scope>NUCLEOTIDE SEQUENCE</scope>
</reference>
<evidence type="ECO:0000313" key="2">
    <source>
        <dbReference type="EMBL" id="ETN64709.1"/>
    </source>
</evidence>
<keyword evidence="4" id="KW-1185">Reference proteome</keyword>
<accession>W5JPL7</accession>
<evidence type="ECO:0000313" key="3">
    <source>
        <dbReference type="EnsemblMetazoa" id="ADAC003539-PA"/>
    </source>
</evidence>
<sequence length="92" mass="10287">MPSTSGEACPDRRPKVCFFPQVSLDDVPLEDRSTVLAFMYGPSDWKRLAQAAASLVFPRWWAGPATRDEDAAVATNTTEQQTFPPRAHQYDD</sequence>
<reference evidence="3" key="4">
    <citation type="submission" date="2015-06" db="UniProtKB">
        <authorList>
            <consortium name="EnsemblMetazoa"/>
        </authorList>
    </citation>
    <scope>IDENTIFICATION</scope>
</reference>
<dbReference type="VEuPathDB" id="VectorBase:ADAC003539"/>
<name>W5JPL7_ANODA</name>
<reference evidence="2" key="2">
    <citation type="submission" date="2010-05" db="EMBL/GenBank/DDBJ databases">
        <authorList>
            <person name="Almeida L.G."/>
            <person name="Nicolas M.F."/>
            <person name="Souza R.C."/>
            <person name="Vasconcelos A.T.R."/>
        </authorList>
    </citation>
    <scope>NUCLEOTIDE SEQUENCE</scope>
</reference>